<protein>
    <submittedName>
        <fullName evidence="1">Uncharacterized protein</fullName>
    </submittedName>
</protein>
<evidence type="ECO:0000313" key="1">
    <source>
        <dbReference type="EMBL" id="SIS72191.1"/>
    </source>
</evidence>
<sequence length="470" mass="52283">MPITEITYQPQFNSLNAAFRPIVFRCKAKIPNPTPDNYAPTVVYCDIYLNGTYYKTLNRTAFISDDGIAPEYEFDIQDAVQEVMSYSLPTMDGNQIEDHTDNLKTVFVKFRNAYLDANGFNVSEQTAPVQGTSSSAPVPGAGTQSNSLFVLYAVIQHEENQDFKTLLNSYKTGSWDENTFPLTKRPEDFKMCKKDSSHFPILTDKTANKLCIKLKTFFGEEIELCSVLNHICPLITNISYSVVDNSNGTQTFTFNWLNPADMSMISSLDIYYQEVGQSIWQTDSGSYTPTRSVTVPLGKYNFRFGFVGSCDMGDILNLPGISDIGIVSNQGGDKHIFWKNATIGDNHLYTTQVKFKIVINGVTIIDTTANDPSGFTYIDPIENWDKIPINAGDNVEFTTVIQNGTNLTIGVMQTYSTTGDTGIINATPPTAQNIVMLNSQQIGPNNGTMRTFNFTVAQGLNYALVTNWFQ</sequence>
<gene>
    <name evidence="1" type="ORF">SAMN05421785_102180</name>
</gene>
<evidence type="ECO:0000313" key="2">
    <source>
        <dbReference type="Proteomes" id="UP000185781"/>
    </source>
</evidence>
<dbReference type="STRING" id="373672.SAMN05421785_102180"/>
<proteinExistence type="predicted"/>
<dbReference type="AlphaFoldDB" id="A0A1N7LEI1"/>
<dbReference type="EMBL" id="FTOV01000002">
    <property type="protein sequence ID" value="SIS72191.1"/>
    <property type="molecule type" value="Genomic_DNA"/>
</dbReference>
<dbReference type="Proteomes" id="UP000185781">
    <property type="component" value="Unassembled WGS sequence"/>
</dbReference>
<accession>A0A1N7LEI1</accession>
<organism evidence="1 2">
    <name type="scientific">Chryseobacterium gambrini</name>
    <dbReference type="NCBI Taxonomy" id="373672"/>
    <lineage>
        <taxon>Bacteria</taxon>
        <taxon>Pseudomonadati</taxon>
        <taxon>Bacteroidota</taxon>
        <taxon>Flavobacteriia</taxon>
        <taxon>Flavobacteriales</taxon>
        <taxon>Weeksellaceae</taxon>
        <taxon>Chryseobacterium group</taxon>
        <taxon>Chryseobacterium</taxon>
    </lineage>
</organism>
<reference evidence="1 2" key="1">
    <citation type="submission" date="2017-01" db="EMBL/GenBank/DDBJ databases">
        <authorList>
            <person name="Mah S.A."/>
            <person name="Swanson W.J."/>
            <person name="Moy G.W."/>
            <person name="Vacquier V.D."/>
        </authorList>
    </citation>
    <scope>NUCLEOTIDE SEQUENCE [LARGE SCALE GENOMIC DNA]</scope>
    <source>
        <strain evidence="1 2">DSM 18014</strain>
    </source>
</reference>
<name>A0A1N7LEI1_9FLAO</name>